<dbReference type="GO" id="GO:0019344">
    <property type="term" value="P:cysteine biosynthetic process"/>
    <property type="evidence" value="ECO:0007669"/>
    <property type="project" value="InterPro"/>
</dbReference>
<evidence type="ECO:0000259" key="18">
    <source>
        <dbReference type="Pfam" id="PF03460"/>
    </source>
</evidence>
<dbReference type="InterPro" id="IPR051329">
    <property type="entry name" value="NIR_SIR_4Fe-4S"/>
</dbReference>
<evidence type="ECO:0000256" key="1">
    <source>
        <dbReference type="ARBA" id="ARBA00009732"/>
    </source>
</evidence>
<keyword evidence="4" id="KW-0349">Heme</keyword>
<dbReference type="Gene3D" id="3.30.413.10">
    <property type="entry name" value="Sulfite Reductase Hemoprotein, domain 1"/>
    <property type="match status" value="2"/>
</dbReference>
<evidence type="ECO:0000256" key="7">
    <source>
        <dbReference type="ARBA" id="ARBA00023004"/>
    </source>
</evidence>
<evidence type="ECO:0000256" key="11">
    <source>
        <dbReference type="ARBA" id="ARBA00024386"/>
    </source>
</evidence>
<keyword evidence="6 15" id="KW-0560">Oxidoreductase</keyword>
<dbReference type="InterPro" id="IPR006067">
    <property type="entry name" value="NO2/SO3_Rdtase_4Fe4S_dom"/>
</dbReference>
<dbReference type="Gene3D" id="3.90.480.20">
    <property type="match status" value="1"/>
</dbReference>
<feature type="domain" description="Phosphoadenosine phosphosulphate reductase" evidence="17">
    <location>
        <begin position="658"/>
        <end position="833"/>
    </location>
</feature>
<sequence>MREEVIEKNPRERLKAEKHPLDILEELPTIIDRGYEDTPEEDMVRLQWYGLYHDKPRVGYFLLRVKVPGGILNPEQLRVVGELSSRFGDYAEITLRQDIQLHYIRLEHLPDVFESLKSVNLFPVGACGDTVRNITTCPLCGLEKDELFDVRECVQKLEGFFHHPENRDYFNLPRKFKITVSACPYHCNMPEMHDLAFVGTVFEGKEGFAVWIGGGLSSTPRIARKLGIFVEKERVLSLAKAVVDLWSEDPENRKSFVKARFKYMVDRLGVEKIKSMILERLDFTPQPLDEEPLPVKRYFHTGVGRQKQEGFYYLGIPLPAGRVRGSQLLALAELAQEFNLSIRLSQRQNIILVNISQEDLREVRDRVKELGFHLDVGETRAISVACTSDPFCNYSVGSAKEALLELLDYLEEKLGKLEGVSIGVDGCPHACAHHWLNDIGLQATHLRHPDGSVETTYNLVLRGGYGRRASIGKIVAKKVPLERVKVYVERLILAFRSSKLEEFYEFVNSKSDEELLSIMEGKATQAKEEVKRSVKIRIFGPLTRFSGGLSELEVSANTVRTALEHLEKEFEGFKGRLFDERGELKPFVKVFLNEEDVSFLKGLETPLKDGDELMLYPALAGGSHTFDELELHELALEFEEKPAQELLVWAIENFHPRLYIAWSGQVEDMVLLDMAWRINPDVRVFAVDTGRLHEETYRLMQEVEDRYGVRVEVYFPDAKDVEELTRKYGINCFYKSVELRHLCCHVRKVKPLLKALSQVDAWITGLRREQWASRHNIMKIEVDHDHGQIVKINPLADWSEREVWEYIKKNAVPYNKLYEAGYRSIGCEPCTRPVAPFEDPRAGRWWWEKDAPKECGMHCSIETGGFEKIADKVIKEEKDGSEDT</sequence>
<evidence type="ECO:0000256" key="2">
    <source>
        <dbReference type="ARBA" id="ARBA00022485"/>
    </source>
</evidence>
<organism evidence="19 20">
    <name type="scientific">Hydrogenobacter thermophilus (strain DSM 6534 / IAM 12695 / TK-6)</name>
    <dbReference type="NCBI Taxonomy" id="608538"/>
    <lineage>
        <taxon>Bacteria</taxon>
        <taxon>Pseudomonadati</taxon>
        <taxon>Aquificota</taxon>
        <taxon>Aquificia</taxon>
        <taxon>Aquificales</taxon>
        <taxon>Aquificaceae</taxon>
        <taxon>Hydrogenobacter</taxon>
    </lineage>
</organism>
<comment type="cofactor">
    <cofactor evidence="15">
        <name>[4Fe-4S] cluster</name>
        <dbReference type="ChEBI" id="CHEBI:49883"/>
    </cofactor>
    <text evidence="15">Binds 1 [4Fe-4S] cluster per subunit.</text>
</comment>
<feature type="binding site" evidence="15">
    <location>
        <position position="830"/>
    </location>
    <ligand>
        <name>[4Fe-4S] cluster</name>
        <dbReference type="ChEBI" id="CHEBI:49883"/>
    </ligand>
</feature>
<feature type="binding site" evidence="15">
    <location>
        <position position="743"/>
    </location>
    <ligand>
        <name>[4Fe-4S] cluster</name>
        <dbReference type="ChEBI" id="CHEBI:49883"/>
    </ligand>
</feature>
<dbReference type="HAMAP" id="MF_00063">
    <property type="entry name" value="CysH"/>
    <property type="match status" value="1"/>
</dbReference>
<dbReference type="NCBIfam" id="TIGR02055">
    <property type="entry name" value="APS_reductase"/>
    <property type="match status" value="1"/>
</dbReference>
<evidence type="ECO:0000256" key="12">
    <source>
        <dbReference type="ARBA" id="ARBA00029514"/>
    </source>
</evidence>
<dbReference type="NCBIfam" id="TIGR00434">
    <property type="entry name" value="cysH"/>
    <property type="match status" value="1"/>
</dbReference>
<dbReference type="AlphaFoldDB" id="D3DGF5"/>
<evidence type="ECO:0000256" key="13">
    <source>
        <dbReference type="ARBA" id="ARBA00030894"/>
    </source>
</evidence>
<feature type="domain" description="Nitrite/Sulfite reductase ferredoxin-like" evidence="18">
    <location>
        <begin position="59"/>
        <end position="118"/>
    </location>
</feature>
<dbReference type="Gene3D" id="3.10.20.30">
    <property type="match status" value="1"/>
</dbReference>
<dbReference type="SUPFAM" id="SSF54285">
    <property type="entry name" value="MoaD/ThiS"/>
    <property type="match status" value="1"/>
</dbReference>
<dbReference type="Gene3D" id="3.40.50.620">
    <property type="entry name" value="HUPs"/>
    <property type="match status" value="1"/>
</dbReference>
<protein>
    <recommendedName>
        <fullName evidence="12 15">Adenosine 5'-phosphosulfate reductase</fullName>
        <shortName evidence="15">APS reductase</shortName>
        <ecNumber evidence="11 15">1.8.4.10</ecNumber>
    </recommendedName>
    <alternativeName>
        <fullName evidence="14 15">5'-adenylylsulfate reductase</fullName>
    </alternativeName>
    <alternativeName>
        <fullName evidence="13 15">Thioredoxin-dependent 5'-adenylylsulfate reductase</fullName>
    </alternativeName>
</protein>
<keyword evidence="7 15" id="KW-0408">Iron</keyword>
<dbReference type="EC" id="1.8.4.10" evidence="11 15"/>
<dbReference type="PATRIC" id="fig|608538.5.peg.447"/>
<comment type="pathway">
    <text evidence="10 15">Sulfur metabolism; hydrogen sulfide biosynthesis; sulfite from sulfate.</text>
</comment>
<comment type="catalytic activity">
    <reaction evidence="15">
        <text>[thioredoxin]-disulfide + sulfite + AMP + 2 H(+) = adenosine 5'-phosphosulfate + [thioredoxin]-dithiol</text>
        <dbReference type="Rhea" id="RHEA:21976"/>
        <dbReference type="Rhea" id="RHEA-COMP:10698"/>
        <dbReference type="Rhea" id="RHEA-COMP:10700"/>
        <dbReference type="ChEBI" id="CHEBI:15378"/>
        <dbReference type="ChEBI" id="CHEBI:17359"/>
        <dbReference type="ChEBI" id="CHEBI:29950"/>
        <dbReference type="ChEBI" id="CHEBI:50058"/>
        <dbReference type="ChEBI" id="CHEBI:58243"/>
        <dbReference type="ChEBI" id="CHEBI:456215"/>
        <dbReference type="EC" id="1.8.4.10"/>
    </reaction>
</comment>
<evidence type="ECO:0000256" key="3">
    <source>
        <dbReference type="ARBA" id="ARBA00022490"/>
    </source>
</evidence>
<dbReference type="RefSeq" id="WP_012963090.1">
    <property type="nucleotide sequence ID" value="NC_013799.1"/>
</dbReference>
<evidence type="ECO:0000256" key="6">
    <source>
        <dbReference type="ARBA" id="ARBA00023002"/>
    </source>
</evidence>
<dbReference type="InterPro" id="IPR004511">
    <property type="entry name" value="PAPS/APS_Rdtase"/>
</dbReference>
<evidence type="ECO:0000256" key="9">
    <source>
        <dbReference type="ARBA" id="ARBA00024298"/>
    </source>
</evidence>
<keyword evidence="5 15" id="KW-0479">Metal-binding</keyword>
<dbReference type="GO" id="GO:0043866">
    <property type="term" value="F:adenylyl-sulfate reductase (thioredoxin) activity"/>
    <property type="evidence" value="ECO:0007669"/>
    <property type="project" value="UniProtKB-EC"/>
</dbReference>
<dbReference type="eggNOG" id="COG0155">
    <property type="taxonomic scope" value="Bacteria"/>
</dbReference>
<dbReference type="KEGG" id="hth:HTH_0443"/>
<dbReference type="GO" id="GO:0004604">
    <property type="term" value="F:phosphoadenylyl-sulfate reductase (thioredoxin) activity"/>
    <property type="evidence" value="ECO:0007669"/>
    <property type="project" value="UniProtKB-UniRule"/>
</dbReference>
<dbReference type="InterPro" id="IPR011798">
    <property type="entry name" value="APS_reductase"/>
</dbReference>
<dbReference type="OrthoDB" id="9772604at2"/>
<dbReference type="GO" id="GO:0070814">
    <property type="term" value="P:hydrogen sulfide biosynthetic process"/>
    <property type="evidence" value="ECO:0007669"/>
    <property type="project" value="UniProtKB-UniRule"/>
</dbReference>
<comment type="subcellular location">
    <subcellularLocation>
        <location evidence="15">Cytoplasm</location>
    </subcellularLocation>
</comment>
<dbReference type="InterPro" id="IPR003749">
    <property type="entry name" value="ThiS/MoaD-like"/>
</dbReference>
<dbReference type="Pfam" id="PF02597">
    <property type="entry name" value="ThiS"/>
    <property type="match status" value="1"/>
</dbReference>
<evidence type="ECO:0000256" key="5">
    <source>
        <dbReference type="ARBA" id="ARBA00022723"/>
    </source>
</evidence>
<dbReference type="InterPro" id="IPR014729">
    <property type="entry name" value="Rossmann-like_a/b/a_fold"/>
</dbReference>
<feature type="active site" description="Nucleophile; cysteine thiosulfonate intermediate" evidence="15">
    <location>
        <position position="855"/>
    </location>
</feature>
<dbReference type="InterPro" id="IPR012675">
    <property type="entry name" value="Beta-grasp_dom_sf"/>
</dbReference>
<dbReference type="Pfam" id="PF01507">
    <property type="entry name" value="PAPS_reduct"/>
    <property type="match status" value="1"/>
</dbReference>
<dbReference type="GO" id="GO:0051539">
    <property type="term" value="F:4 iron, 4 sulfur cluster binding"/>
    <property type="evidence" value="ECO:0007669"/>
    <property type="project" value="UniProtKB-UniRule"/>
</dbReference>
<dbReference type="InterPro" id="IPR016155">
    <property type="entry name" value="Mopterin_synth/thiamin_S_b"/>
</dbReference>
<dbReference type="STRING" id="608538.HTH_0443"/>
<gene>
    <name evidence="15" type="primary">cysH</name>
    <name evidence="19" type="ordered locus">HTH_0443</name>
</gene>
<dbReference type="EMBL" id="AP011112">
    <property type="protein sequence ID" value="BAI68907.1"/>
    <property type="molecule type" value="Genomic_DNA"/>
</dbReference>
<keyword evidence="8 15" id="KW-0411">Iron-sulfur</keyword>
<dbReference type="SUPFAM" id="SSF55124">
    <property type="entry name" value="Nitrite/Sulfite reductase N-terminal domain-like"/>
    <property type="match status" value="2"/>
</dbReference>
<evidence type="ECO:0000313" key="19">
    <source>
        <dbReference type="EMBL" id="BAI68907.1"/>
    </source>
</evidence>
<dbReference type="GO" id="GO:0019379">
    <property type="term" value="P:sulfate assimilation, phosphoadenylyl sulfate reduction by phosphoadenylyl-sulfate reductase (thioredoxin)"/>
    <property type="evidence" value="ECO:0007669"/>
    <property type="project" value="UniProtKB-UniRule"/>
</dbReference>
<dbReference type="SUPFAM" id="SSF56014">
    <property type="entry name" value="Nitrite and sulphite reductase 4Fe-4S domain-like"/>
    <property type="match status" value="2"/>
</dbReference>
<dbReference type="GO" id="GO:0020037">
    <property type="term" value="F:heme binding"/>
    <property type="evidence" value="ECO:0007669"/>
    <property type="project" value="InterPro"/>
</dbReference>
<evidence type="ECO:0000259" key="16">
    <source>
        <dbReference type="Pfam" id="PF01077"/>
    </source>
</evidence>
<dbReference type="GO" id="GO:0046872">
    <property type="term" value="F:metal ion binding"/>
    <property type="evidence" value="ECO:0007669"/>
    <property type="project" value="UniProtKB-KW"/>
</dbReference>
<evidence type="ECO:0000256" key="15">
    <source>
        <dbReference type="HAMAP-Rule" id="MF_00063"/>
    </source>
</evidence>
<evidence type="ECO:0000256" key="8">
    <source>
        <dbReference type="ARBA" id="ARBA00023014"/>
    </source>
</evidence>
<dbReference type="PANTHER" id="PTHR32439">
    <property type="entry name" value="FERREDOXIN--NITRITE REDUCTASE, CHLOROPLASTIC"/>
    <property type="match status" value="1"/>
</dbReference>
<evidence type="ECO:0000256" key="10">
    <source>
        <dbReference type="ARBA" id="ARBA00024327"/>
    </source>
</evidence>
<dbReference type="InterPro" id="IPR005117">
    <property type="entry name" value="NiRdtase/SiRdtase_haem-b_fer"/>
</dbReference>
<feature type="domain" description="Nitrite/sulphite reductase 4Fe-4S" evidence="16">
    <location>
        <begin position="127"/>
        <end position="281"/>
    </location>
</feature>
<dbReference type="KEGG" id="hte:Hydth_0441"/>
<proteinExistence type="inferred from homology"/>
<dbReference type="GO" id="GO:0005737">
    <property type="term" value="C:cytoplasm"/>
    <property type="evidence" value="ECO:0007669"/>
    <property type="project" value="UniProtKB-SubCell"/>
</dbReference>
<dbReference type="Proteomes" id="UP000002574">
    <property type="component" value="Chromosome"/>
</dbReference>
<dbReference type="eggNOG" id="COG0175">
    <property type="taxonomic scope" value="Bacteria"/>
</dbReference>
<evidence type="ECO:0000256" key="4">
    <source>
        <dbReference type="ARBA" id="ARBA00022617"/>
    </source>
</evidence>
<feature type="domain" description="Nitrite/Sulfite reductase ferredoxin-like" evidence="18">
    <location>
        <begin position="305"/>
        <end position="369"/>
    </location>
</feature>
<evidence type="ECO:0000313" key="20">
    <source>
        <dbReference type="Proteomes" id="UP000002574"/>
    </source>
</evidence>
<dbReference type="Pfam" id="PF01077">
    <property type="entry name" value="NIR_SIR"/>
    <property type="match status" value="1"/>
</dbReference>
<dbReference type="SUPFAM" id="SSF52402">
    <property type="entry name" value="Adenine nucleotide alpha hydrolases-like"/>
    <property type="match status" value="1"/>
</dbReference>
<dbReference type="eggNOG" id="COG1977">
    <property type="taxonomic scope" value="Bacteria"/>
</dbReference>
<reference evidence="19 20" key="1">
    <citation type="journal article" date="2010" name="J. Bacteriol.">
        <title>Complete genome sequence of the thermophilic, obligately chemolithoautotrophic hydrogen-oxidizing bacterium Hydrogenobacter thermophilus TK-6.</title>
        <authorList>
            <person name="Arai H."/>
            <person name="Kanbe H."/>
            <person name="Ishii M."/>
            <person name="Igarashi Y."/>
        </authorList>
    </citation>
    <scope>NUCLEOTIDE SEQUENCE [LARGE SCALE GENOMIC DNA]</scope>
    <source>
        <strain evidence="20">DSM 6534 / IAM 12695 / TK-6 [Tokyo]</strain>
    </source>
</reference>
<keyword evidence="3 15" id="KW-0963">Cytoplasm</keyword>
<evidence type="ECO:0000256" key="14">
    <source>
        <dbReference type="ARBA" id="ARBA00032041"/>
    </source>
</evidence>
<dbReference type="PANTHER" id="PTHR32439:SF9">
    <property type="entry name" value="BLR3264 PROTEIN"/>
    <property type="match status" value="1"/>
</dbReference>
<dbReference type="InterPro" id="IPR036136">
    <property type="entry name" value="Nit/Sulf_reduc_fer-like_dom_sf"/>
</dbReference>
<comment type="similarity">
    <text evidence="1 15">Belongs to the PAPS reductase family. CysH subfamily.</text>
</comment>
<comment type="function">
    <text evidence="9 15">Catalyzes the formation of sulfite from adenosine 5'-phosphosulfate (APS) using thioredoxin as an electron donor.</text>
</comment>
<accession>D3DGF5</accession>
<feature type="binding site" evidence="15">
    <location>
        <position position="827"/>
    </location>
    <ligand>
        <name>[4Fe-4S] cluster</name>
        <dbReference type="ChEBI" id="CHEBI:49883"/>
    </ligand>
</feature>
<evidence type="ECO:0000259" key="17">
    <source>
        <dbReference type="Pfam" id="PF01507"/>
    </source>
</evidence>
<feature type="binding site" evidence="15">
    <location>
        <position position="744"/>
    </location>
    <ligand>
        <name>[4Fe-4S] cluster</name>
        <dbReference type="ChEBI" id="CHEBI:49883"/>
    </ligand>
</feature>
<name>D3DGF5_HYDTT</name>
<dbReference type="InterPro" id="IPR002500">
    <property type="entry name" value="PAPS_reduct_dom"/>
</dbReference>
<dbReference type="CDD" id="cd23945">
    <property type="entry name" value="PAPS_reductase"/>
    <property type="match status" value="1"/>
</dbReference>
<keyword evidence="2" id="KW-0004">4Fe-4S</keyword>
<dbReference type="InterPro" id="IPR045854">
    <property type="entry name" value="NO2/SO3_Rdtase_4Fe4S_sf"/>
</dbReference>
<dbReference type="NCBIfam" id="NF002537">
    <property type="entry name" value="PRK02090.1"/>
    <property type="match status" value="1"/>
</dbReference>
<dbReference type="Pfam" id="PF03460">
    <property type="entry name" value="NIR_SIR_ferr"/>
    <property type="match status" value="2"/>
</dbReference>
<keyword evidence="20" id="KW-1185">Reference proteome</keyword>